<dbReference type="RefSeq" id="XP_044559175.1">
    <property type="nucleotide sequence ID" value="XM_044710135.1"/>
</dbReference>
<dbReference type="VEuPathDB" id="AmoebaDB:NF0021720"/>
<dbReference type="EMBL" id="VFQX01000052">
    <property type="protein sequence ID" value="KAF0974462.1"/>
    <property type="molecule type" value="Genomic_DNA"/>
</dbReference>
<feature type="coiled-coil region" evidence="1">
    <location>
        <begin position="884"/>
        <end position="959"/>
    </location>
</feature>
<dbReference type="VEuPathDB" id="AmoebaDB:NF0021710"/>
<feature type="coiled-coil region" evidence="1">
    <location>
        <begin position="1573"/>
        <end position="1600"/>
    </location>
</feature>
<accession>A0A6A5BI08</accession>
<feature type="region of interest" description="Disordered" evidence="2">
    <location>
        <begin position="115"/>
        <end position="136"/>
    </location>
</feature>
<sequence>MLKDHIQDLFVLKELYKYGFIGEKEYEEQRKSLIEEILVPIHERKGQVSEDPSLSDHCNLAAVKKLLDEQSSSFQQALVEIQQEFVQLRTKDWKRIQSQLKEQLKYLEEKQNQTISKSLKNRAHTSTEEKGLQHESMDEMKVELLSKFEHIDEKIRDYIESTREYIDMSVKVVKQDLMEHKHQQNEVKQEILGLLSKKIDLSVSSLTASGERAFSEIEAQKKDLGLAFETLDVLQKELSNLPNNMRREIHEYLNTTFKEDVLTSISKGDEFVLQSVSDIARQYTDIKVDGLEHALENIAELLRDEVENLKKELEQSIANSEHSISSLREEMNNYVQVLKQEMTEKVNNVEQSMSRSETMMMSEIANLKTKLESDTLNIMDTVDSVKLALNENLERMVCKLENKIQENNQAQTEGRNELKLEFEARIDSIQQASDRQSALFLNHVNRLDEKIDTLEMGMKNMLQKAQIDYTENLHRVNEELKKEMERTSDYNLQFSKEGIRQLESRLDKEIVTVKEDQKIIENSIRQSLESSSSTLASLIDSSLSQIQQAKSDLQNQIHLLSSSLTDLSQMSQEGLSKYNEKFTNLCSELRKDSDNLSNGLAETRKSFESKTEELTCTIQTNMEQMNEKLEKTRITSLEIVEQKSKTLEEGIRQNEEKLNIHTEKLQKMKRKSKQNHNELLQMVSELRLKTENYNMENQGLKTSMAKLEDLLTRINDSSREEIKRINITLEKVGSDAKSLQEYTKKRVKKFKSMFESIRADNLQMDQATTQKIEDILSTISHLATKQELSSTESLYLKEIKMIEEKFSNKIELTEGHIITSSGDLQNKIEEMHSRLTGLIEDKTAQNMNQVLKFENDLKDTFKKETDKLQSNLQLDIQEKISSIYQKMNIDAANVKNDIQTLETKLKQELTAMDAKQMHDIQNNEIKQRQEIQNLEDIYKQELKNNEAKQSQELKALEAKVYEKLDSSENEIKSLVLSAKQRVEEYNALLRDEIDWNAQTLKNEITLHDSKVNLQIKSEVDTLEKSMKMEQQKKIKEILDKTEQETTKLKQDLQNVERKGFQELESLEMRFKQELTTIREKQTEDILSLEIKYKQEMGSLSQSFTNSLQSMETKFEEKLDVFNQTISKIDEKCEQVTVDAQSNLNSEIEKLKRKLDEQYLRMEQNFKDKTVETESTVNDMRIEMQTTISEVRENIRSEISTQKQEIHTQAAKHQQDIESIASKQIQEMESFELKIKHDLKSLKESCQRDMRQIEDKYIQALNSMEAAINQQVESTNKSVTEINNSLMKEVVKHEHLLNTEQKLESHLNVLREDFELIRNTTHHHFDLFNEKIENITRFESKQEQINKDIVMRAELLQVQQQVDSTLELLNKGIDAVAKSLNDLKLTISSVEETNINNINKIEQHNSSIEELHEKLNKQAANSALQDQTLQEKLNIVDQKLNNEINVVQTSTKDGLTNVETKMKQSILHLESQMSDQISKIQSSLENIKERSQHEINQIDIRLMDVLKQECSKLATKDVELETRLEIIHQNMHSDNELNNKSLMAIRNKIDATISEIDMMGQELKKGISQCRSALTNVEKTISEIKAELQENDREDEETKKELTLFKEHQSSVNSSHLSQISEMKELISEKENTMEGKLETIKASLLDHLKEYSSALPILKTSIEKLEKEQCDLSNLTAHSHQSLQDMLNEKNNNMYQSIKALSEVVELENKNNVEAICELKCCNDKIEQQFVQVEETMKQRISAMKGSIIDEISQTISLIKEGITQLEAKSATSIGVRQQMENIELKLNDAKESLRLQQEISNSTMQNKITEIKEMLASHIDESLLQMKDLDQKTSLNIDTIKKEQMDALNIVEQKMNNNVCSEMEKIQNLISTCSHLSQQNEDFRSQITVLQNLIENMKLEILENENRTDSFSKHSQHQFDNINQHVQDLLLKLNDNSDLISKQMTELKEEVEVRHTALQEVSKSSLERLSICFTKLNCLNDTYFEWKKEVKEQLESLMKLMEDSERKKLEKLQSVLLSSNVSNTQQ</sequence>
<protein>
    <submittedName>
        <fullName evidence="3">Uncharacterized protein</fullName>
    </submittedName>
</protein>
<feature type="compositionally biased region" description="Basic and acidic residues" evidence="2">
    <location>
        <begin position="125"/>
        <end position="136"/>
    </location>
</feature>
<dbReference type="Gene3D" id="1.20.5.1230">
    <property type="entry name" value="Apolipoprotein A-I"/>
    <property type="match status" value="1"/>
</dbReference>
<organism evidence="3 4">
    <name type="scientific">Naegleria fowleri</name>
    <name type="common">Brain eating amoeba</name>
    <dbReference type="NCBI Taxonomy" id="5763"/>
    <lineage>
        <taxon>Eukaryota</taxon>
        <taxon>Discoba</taxon>
        <taxon>Heterolobosea</taxon>
        <taxon>Tetramitia</taxon>
        <taxon>Eutetramitia</taxon>
        <taxon>Vahlkampfiidae</taxon>
        <taxon>Naegleria</taxon>
    </lineage>
</organism>
<evidence type="ECO:0000256" key="1">
    <source>
        <dbReference type="SAM" id="Coils"/>
    </source>
</evidence>
<reference evidence="3 4" key="1">
    <citation type="journal article" date="2019" name="Sci. Rep.">
        <title>Nanopore sequencing improves the draft genome of the human pathogenic amoeba Naegleria fowleri.</title>
        <authorList>
            <person name="Liechti N."/>
            <person name="Schurch N."/>
            <person name="Bruggmann R."/>
            <person name="Wittwer M."/>
        </authorList>
    </citation>
    <scope>NUCLEOTIDE SEQUENCE [LARGE SCALE GENOMIC DNA]</scope>
    <source>
        <strain evidence="3 4">ATCC 30894</strain>
    </source>
</reference>
<feature type="coiled-coil region" evidence="1">
    <location>
        <begin position="292"/>
        <end position="359"/>
    </location>
</feature>
<keyword evidence="4" id="KW-1185">Reference proteome</keyword>
<feature type="coiled-coil region" evidence="1">
    <location>
        <begin position="1012"/>
        <end position="1083"/>
    </location>
</feature>
<keyword evidence="1" id="KW-0175">Coiled coil</keyword>
<dbReference type="OrthoDB" id="10433069at2759"/>
<feature type="coiled-coil region" evidence="1">
    <location>
        <begin position="386"/>
        <end position="413"/>
    </location>
</feature>
<dbReference type="VEuPathDB" id="AmoebaDB:FDP41_006494"/>
<dbReference type="VEuPathDB" id="AmoebaDB:NfTy_089520"/>
<comment type="caution">
    <text evidence="3">The sequence shown here is derived from an EMBL/GenBank/DDBJ whole genome shotgun (WGS) entry which is preliminary data.</text>
</comment>
<feature type="coiled-coil region" evidence="1">
    <location>
        <begin position="1881"/>
        <end position="1951"/>
    </location>
</feature>
<dbReference type="OMA" id="HESMDEM"/>
<evidence type="ECO:0000256" key="2">
    <source>
        <dbReference type="SAM" id="MobiDB-lite"/>
    </source>
</evidence>
<proteinExistence type="predicted"/>
<evidence type="ECO:0000313" key="4">
    <source>
        <dbReference type="Proteomes" id="UP000444721"/>
    </source>
</evidence>
<evidence type="ECO:0000313" key="3">
    <source>
        <dbReference type="EMBL" id="KAF0974462.1"/>
    </source>
</evidence>
<name>A0A6A5BI08_NAEFO</name>
<feature type="coiled-coil region" evidence="1">
    <location>
        <begin position="637"/>
        <end position="671"/>
    </location>
</feature>
<gene>
    <name evidence="3" type="ORF">FDP41_006494</name>
</gene>
<dbReference type="Proteomes" id="UP000444721">
    <property type="component" value="Unassembled WGS sequence"/>
</dbReference>
<feature type="coiled-coil region" evidence="1">
    <location>
        <begin position="1235"/>
        <end position="1269"/>
    </location>
</feature>
<dbReference type="GeneID" id="68113712"/>